<dbReference type="InterPro" id="IPR050266">
    <property type="entry name" value="AB_hydrolase_sf"/>
</dbReference>
<dbReference type="GO" id="GO:0016020">
    <property type="term" value="C:membrane"/>
    <property type="evidence" value="ECO:0007669"/>
    <property type="project" value="TreeGrafter"/>
</dbReference>
<dbReference type="InterPro" id="IPR000073">
    <property type="entry name" value="AB_hydrolase_1"/>
</dbReference>
<dbReference type="SUPFAM" id="SSF53474">
    <property type="entry name" value="alpha/beta-Hydrolases"/>
    <property type="match status" value="1"/>
</dbReference>
<dbReference type="AlphaFoldDB" id="A0A2S8SQV6"/>
<dbReference type="PRINTS" id="PR00412">
    <property type="entry name" value="EPOXHYDRLASE"/>
</dbReference>
<dbReference type="RefSeq" id="WP_123580743.1">
    <property type="nucleotide sequence ID" value="NZ_NIGF01000015.1"/>
</dbReference>
<gene>
    <name evidence="3" type="ORF">B1R32_11573</name>
</gene>
<dbReference type="EMBL" id="NIGF01000015">
    <property type="protein sequence ID" value="PQV63165.1"/>
    <property type="molecule type" value="Genomic_DNA"/>
</dbReference>
<evidence type="ECO:0000313" key="3">
    <source>
        <dbReference type="EMBL" id="PQV63165.1"/>
    </source>
</evidence>
<dbReference type="PRINTS" id="PR00111">
    <property type="entry name" value="ABHYDROLASE"/>
</dbReference>
<feature type="chain" id="PRO_5015770672" evidence="1">
    <location>
        <begin position="20"/>
        <end position="363"/>
    </location>
</feature>
<dbReference type="Gene3D" id="3.40.50.1820">
    <property type="entry name" value="alpha/beta hydrolase"/>
    <property type="match status" value="1"/>
</dbReference>
<name>A0A2S8SQV6_9BACT</name>
<evidence type="ECO:0000259" key="2">
    <source>
        <dbReference type="Pfam" id="PF00561"/>
    </source>
</evidence>
<dbReference type="Pfam" id="PF00561">
    <property type="entry name" value="Abhydrolase_1"/>
    <property type="match status" value="1"/>
</dbReference>
<feature type="signal peptide" evidence="1">
    <location>
        <begin position="1"/>
        <end position="19"/>
    </location>
</feature>
<dbReference type="Proteomes" id="UP000237684">
    <property type="component" value="Unassembled WGS sequence"/>
</dbReference>
<keyword evidence="1" id="KW-0732">Signal</keyword>
<comment type="caution">
    <text evidence="3">The sequence shown here is derived from an EMBL/GenBank/DDBJ whole genome shotgun (WGS) entry which is preliminary data.</text>
</comment>
<dbReference type="PANTHER" id="PTHR43798">
    <property type="entry name" value="MONOACYLGLYCEROL LIPASE"/>
    <property type="match status" value="1"/>
</dbReference>
<dbReference type="OrthoDB" id="9773293at2"/>
<dbReference type="InterPro" id="IPR029058">
    <property type="entry name" value="AB_hydrolase_fold"/>
</dbReference>
<keyword evidence="4" id="KW-1185">Reference proteome</keyword>
<sequence length="363" mass="39625">MKRILGLILVGALAGKTSAQVTARQPLFTLPTSKTATETATGTPIYTSALGGALEGETYPVTPRFIELEIQNQRVRMFYMDAATGTVGGMAPTSPRPMELPAVLLLHGKNFSGFYFENVMRALVAQGYRVLVPDQIGFGKSSKPDINYSFDLLADNTAKLLDALKIERVSVLGHSMGGMLAARFALKYPNRVNKLILENPIGLEDYSQFIPAQSLESVYARELADTDASKTRAFYGNYFVTWKPEYERFVAIKARQALGGEWPRVAKSSALTYQMIINEPVVGEFPQIQVPTLLIIGQADRTVVGKNYASPEATKNLGNYPALGKSAARAIRGAKLAEFAGVGHIPHLEAPDKFNSTLLEFLK</sequence>
<dbReference type="InterPro" id="IPR000639">
    <property type="entry name" value="Epox_hydrolase-like"/>
</dbReference>
<proteinExistence type="predicted"/>
<protein>
    <submittedName>
        <fullName evidence="3">Pimeloyl-ACP methyl ester carboxylesterase</fullName>
    </submittedName>
</protein>
<evidence type="ECO:0000256" key="1">
    <source>
        <dbReference type="SAM" id="SignalP"/>
    </source>
</evidence>
<dbReference type="PANTHER" id="PTHR43798:SF33">
    <property type="entry name" value="HYDROLASE, PUTATIVE (AFU_ORTHOLOGUE AFUA_2G14860)-RELATED"/>
    <property type="match status" value="1"/>
</dbReference>
<feature type="domain" description="AB hydrolase-1" evidence="2">
    <location>
        <begin position="101"/>
        <end position="350"/>
    </location>
</feature>
<accession>A0A2S8SQV6</accession>
<evidence type="ECO:0000313" key="4">
    <source>
        <dbReference type="Proteomes" id="UP000237684"/>
    </source>
</evidence>
<dbReference type="GO" id="GO:0003824">
    <property type="term" value="F:catalytic activity"/>
    <property type="evidence" value="ECO:0007669"/>
    <property type="project" value="InterPro"/>
</dbReference>
<organism evidence="3 4">
    <name type="scientific">Abditibacterium utsteinense</name>
    <dbReference type="NCBI Taxonomy" id="1960156"/>
    <lineage>
        <taxon>Bacteria</taxon>
        <taxon>Pseudomonadati</taxon>
        <taxon>Abditibacteriota</taxon>
        <taxon>Abditibacteriia</taxon>
        <taxon>Abditibacteriales</taxon>
        <taxon>Abditibacteriaceae</taxon>
        <taxon>Abditibacterium</taxon>
    </lineage>
</organism>
<reference evidence="3 4" key="1">
    <citation type="journal article" date="2018" name="Syst. Appl. Microbiol.">
        <title>Abditibacterium utsteinense sp. nov., the first cultivated member of candidate phylum FBP, isolated from ice-free Antarctic soil samples.</title>
        <authorList>
            <person name="Tahon G."/>
            <person name="Tytgat B."/>
            <person name="Lebbe L."/>
            <person name="Carlier A."/>
            <person name="Willems A."/>
        </authorList>
    </citation>
    <scope>NUCLEOTIDE SEQUENCE [LARGE SCALE GENOMIC DNA]</scope>
    <source>
        <strain evidence="3 4">LMG 29911</strain>
    </source>
</reference>
<dbReference type="InParanoid" id="A0A2S8SQV6"/>